<dbReference type="EMBL" id="JBHSIU010000054">
    <property type="protein sequence ID" value="MFC5003795.1"/>
    <property type="molecule type" value="Genomic_DNA"/>
</dbReference>
<evidence type="ECO:0000256" key="4">
    <source>
        <dbReference type="ARBA" id="ARBA00023033"/>
    </source>
</evidence>
<keyword evidence="4" id="KW-0503">Monooxygenase</keyword>
<proteinExistence type="predicted"/>
<accession>A0ABV9W556</accession>
<feature type="domain" description="Luciferase-like" evidence="5">
    <location>
        <begin position="20"/>
        <end position="205"/>
    </location>
</feature>
<dbReference type="PANTHER" id="PTHR30011">
    <property type="entry name" value="ALKANESULFONATE MONOOXYGENASE-RELATED"/>
    <property type="match status" value="1"/>
</dbReference>
<gene>
    <name evidence="6" type="ORF">ACFPIJ_38980</name>
</gene>
<sequence length="356" mass="37677">MMSLVLALEIDGDGAHPAAWRRAAHPPSQRIGPRRVRQVAEIAERAGFTLVTLDDDLLPPDGPAGRIGAVERAAFIAASTSVLSVAPVVSTTYSEPFHVSSQLASLDHIAVGRAGWVVSTSPQPEAAAAWGRPTADPVQEAVDAARVVRALWDSWEDDAAIRDVATGRYLDRDRLHYVDFTGATYTVKGPAIVPRPPQGQLVVLAPHGLLPADEVDVALVGGDDVAALRRAAVAASTPRTFAEIEVALDTSTVDGADRVEDLGRHAPWRSSGRLRYTGSAGGLVTLLRELDRQGGPDGVRLHPLVLDEDLPVLSQYVVPALINAGVAARPVPGASLRQSLRLHRPKNRFALSGGTA</sequence>
<protein>
    <submittedName>
        <fullName evidence="6">LLM class flavin-dependent oxidoreductase</fullName>
    </submittedName>
</protein>
<evidence type="ECO:0000256" key="1">
    <source>
        <dbReference type="ARBA" id="ARBA00022630"/>
    </source>
</evidence>
<organism evidence="6 7">
    <name type="scientific">Dactylosporangium cerinum</name>
    <dbReference type="NCBI Taxonomy" id="1434730"/>
    <lineage>
        <taxon>Bacteria</taxon>
        <taxon>Bacillati</taxon>
        <taxon>Actinomycetota</taxon>
        <taxon>Actinomycetes</taxon>
        <taxon>Micromonosporales</taxon>
        <taxon>Micromonosporaceae</taxon>
        <taxon>Dactylosporangium</taxon>
    </lineage>
</organism>
<dbReference type="InterPro" id="IPR011251">
    <property type="entry name" value="Luciferase-like_dom"/>
</dbReference>
<dbReference type="RefSeq" id="WP_380123077.1">
    <property type="nucleotide sequence ID" value="NZ_JBHSIU010000054.1"/>
</dbReference>
<keyword evidence="3" id="KW-0560">Oxidoreductase</keyword>
<reference evidence="7" key="1">
    <citation type="journal article" date="2019" name="Int. J. Syst. Evol. Microbiol.">
        <title>The Global Catalogue of Microorganisms (GCM) 10K type strain sequencing project: providing services to taxonomists for standard genome sequencing and annotation.</title>
        <authorList>
            <consortium name="The Broad Institute Genomics Platform"/>
            <consortium name="The Broad Institute Genome Sequencing Center for Infectious Disease"/>
            <person name="Wu L."/>
            <person name="Ma J."/>
        </authorList>
    </citation>
    <scope>NUCLEOTIDE SEQUENCE [LARGE SCALE GENOMIC DNA]</scope>
    <source>
        <strain evidence="7">CGMCC 4.7152</strain>
    </source>
</reference>
<evidence type="ECO:0000256" key="2">
    <source>
        <dbReference type="ARBA" id="ARBA00022643"/>
    </source>
</evidence>
<dbReference type="PANTHER" id="PTHR30011:SF16">
    <property type="entry name" value="C2H2 FINGER DOMAIN TRANSCRIPTION FACTOR (EUROFUNG)-RELATED"/>
    <property type="match status" value="1"/>
</dbReference>
<keyword evidence="7" id="KW-1185">Reference proteome</keyword>
<dbReference type="Gene3D" id="3.20.20.30">
    <property type="entry name" value="Luciferase-like domain"/>
    <property type="match status" value="1"/>
</dbReference>
<evidence type="ECO:0000259" key="5">
    <source>
        <dbReference type="Pfam" id="PF00296"/>
    </source>
</evidence>
<evidence type="ECO:0000313" key="6">
    <source>
        <dbReference type="EMBL" id="MFC5003795.1"/>
    </source>
</evidence>
<dbReference type="Pfam" id="PF00296">
    <property type="entry name" value="Bac_luciferase"/>
    <property type="match status" value="1"/>
</dbReference>
<dbReference type="InterPro" id="IPR036661">
    <property type="entry name" value="Luciferase-like_sf"/>
</dbReference>
<keyword evidence="2" id="KW-0288">FMN</keyword>
<keyword evidence="1" id="KW-0285">Flavoprotein</keyword>
<dbReference type="Proteomes" id="UP001595912">
    <property type="component" value="Unassembled WGS sequence"/>
</dbReference>
<name>A0ABV9W556_9ACTN</name>
<dbReference type="InterPro" id="IPR051260">
    <property type="entry name" value="Diverse_substr_monoxygenases"/>
</dbReference>
<evidence type="ECO:0000313" key="7">
    <source>
        <dbReference type="Proteomes" id="UP001595912"/>
    </source>
</evidence>
<comment type="caution">
    <text evidence="6">The sequence shown here is derived from an EMBL/GenBank/DDBJ whole genome shotgun (WGS) entry which is preliminary data.</text>
</comment>
<evidence type="ECO:0000256" key="3">
    <source>
        <dbReference type="ARBA" id="ARBA00023002"/>
    </source>
</evidence>
<dbReference type="SUPFAM" id="SSF51679">
    <property type="entry name" value="Bacterial luciferase-like"/>
    <property type="match status" value="1"/>
</dbReference>